<protein>
    <recommendedName>
        <fullName evidence="1">RmlD-like substrate binding domain-containing protein</fullName>
    </recommendedName>
</protein>
<reference evidence="2" key="1">
    <citation type="journal article" date="2020" name="Nature">
        <title>Giant virus diversity and host interactions through global metagenomics.</title>
        <authorList>
            <person name="Schulz F."/>
            <person name="Roux S."/>
            <person name="Paez-Espino D."/>
            <person name="Jungbluth S."/>
            <person name="Walsh D.A."/>
            <person name="Denef V.J."/>
            <person name="McMahon K.D."/>
            <person name="Konstantinidis K.T."/>
            <person name="Eloe-Fadrosh E.A."/>
            <person name="Kyrpides N.C."/>
            <person name="Woyke T."/>
        </authorList>
    </citation>
    <scope>NUCLEOTIDE SEQUENCE</scope>
    <source>
        <strain evidence="2">GVMAG-M-3300023184-88</strain>
    </source>
</reference>
<accession>A0A6C0IKN9</accession>
<dbReference type="InterPro" id="IPR036291">
    <property type="entry name" value="NAD(P)-bd_dom_sf"/>
</dbReference>
<dbReference type="PANTHER" id="PTHR10491:SF4">
    <property type="entry name" value="METHIONINE ADENOSYLTRANSFERASE 2 SUBUNIT BETA"/>
    <property type="match status" value="1"/>
</dbReference>
<feature type="domain" description="RmlD-like substrate binding" evidence="1">
    <location>
        <begin position="1"/>
        <end position="125"/>
    </location>
</feature>
<evidence type="ECO:0000313" key="2">
    <source>
        <dbReference type="EMBL" id="QHT92447.1"/>
    </source>
</evidence>
<name>A0A6C0IKN9_9ZZZZ</name>
<dbReference type="Pfam" id="PF04321">
    <property type="entry name" value="RmlD_sub_bind"/>
    <property type="match status" value="1"/>
</dbReference>
<dbReference type="InterPro" id="IPR005913">
    <property type="entry name" value="dTDP_dehydrorham_reduct"/>
</dbReference>
<dbReference type="GO" id="GO:0048270">
    <property type="term" value="F:methionine adenosyltransferase regulator activity"/>
    <property type="evidence" value="ECO:0007669"/>
    <property type="project" value="TreeGrafter"/>
</dbReference>
<dbReference type="GO" id="GO:0048269">
    <property type="term" value="C:methionine adenosyltransferase complex"/>
    <property type="evidence" value="ECO:0007669"/>
    <property type="project" value="TreeGrafter"/>
</dbReference>
<organism evidence="2">
    <name type="scientific">viral metagenome</name>
    <dbReference type="NCBI Taxonomy" id="1070528"/>
    <lineage>
        <taxon>unclassified sequences</taxon>
        <taxon>metagenomes</taxon>
        <taxon>organismal metagenomes</taxon>
    </lineage>
</organism>
<evidence type="ECO:0000259" key="1">
    <source>
        <dbReference type="Pfam" id="PF04321"/>
    </source>
</evidence>
<proteinExistence type="predicted"/>
<dbReference type="EMBL" id="MN740184">
    <property type="protein sequence ID" value="QHT92447.1"/>
    <property type="molecule type" value="Genomic_DNA"/>
</dbReference>
<sequence length="305" mass="34767">MKVLLYGADGWIGSQVRQLLLTAGHRVIKGQMRAEDQSNLEKEIQFVNPTHVMSFIGRTHGTIGNKAFTTIDYLEQPGMIKENVRDNLYSPMVLAILCKKHTIHFTYMGTGCIFEYDEQHPYGQEKNGFAEGSEPNFFGSGYSVVKGYTDRMMHLFDDTVLNIRIRMPITSDFHSRNFITKITNYERVCSVPNSMTVLDELLPLLIDMASKQVVGTINLTNPGLITHNEILEMYKEIVDPTFTWKNFSLEEQAQILAAGRSNNYLDTTRLESLYPTVLSIKDSVRITLNKMAITERPITERPQNK</sequence>
<dbReference type="AlphaFoldDB" id="A0A6C0IKN9"/>
<dbReference type="PANTHER" id="PTHR10491">
    <property type="entry name" value="DTDP-4-DEHYDRORHAMNOSE REDUCTASE"/>
    <property type="match status" value="1"/>
</dbReference>
<dbReference type="GO" id="GO:0006556">
    <property type="term" value="P:S-adenosylmethionine biosynthetic process"/>
    <property type="evidence" value="ECO:0007669"/>
    <property type="project" value="TreeGrafter"/>
</dbReference>
<dbReference type="Gene3D" id="3.40.50.720">
    <property type="entry name" value="NAD(P)-binding Rossmann-like Domain"/>
    <property type="match status" value="1"/>
</dbReference>
<dbReference type="InterPro" id="IPR029903">
    <property type="entry name" value="RmlD-like-bd"/>
</dbReference>
<dbReference type="SUPFAM" id="SSF51735">
    <property type="entry name" value="NAD(P)-binding Rossmann-fold domains"/>
    <property type="match status" value="1"/>
</dbReference>